<dbReference type="GO" id="GO:0009003">
    <property type="term" value="F:signal peptidase activity"/>
    <property type="evidence" value="ECO:0007669"/>
    <property type="project" value="UniProtKB-EC"/>
</dbReference>
<dbReference type="GO" id="GO:0006465">
    <property type="term" value="P:signal peptide processing"/>
    <property type="evidence" value="ECO:0007669"/>
    <property type="project" value="UniProtKB-UniRule"/>
</dbReference>
<evidence type="ECO:0000313" key="4">
    <source>
        <dbReference type="EMBL" id="BCI59524.1"/>
    </source>
</evidence>
<dbReference type="RefSeq" id="WP_215533366.1">
    <property type="nucleotide sequence ID" value="NZ_AP023321.1"/>
</dbReference>
<keyword evidence="3" id="KW-0472">Membrane</keyword>
<dbReference type="GO" id="GO:0016020">
    <property type="term" value="C:membrane"/>
    <property type="evidence" value="ECO:0007669"/>
    <property type="project" value="UniProtKB-UniRule"/>
</dbReference>
<dbReference type="CDD" id="cd06530">
    <property type="entry name" value="S26_SPase_I"/>
    <property type="match status" value="1"/>
</dbReference>
<feature type="transmembrane region" description="Helical" evidence="3">
    <location>
        <begin position="151"/>
        <end position="174"/>
    </location>
</feature>
<keyword evidence="3" id="KW-0812">Transmembrane</keyword>
<dbReference type="Proteomes" id="UP000593890">
    <property type="component" value="Chromosome"/>
</dbReference>
<keyword evidence="5" id="KW-1185">Reference proteome</keyword>
<dbReference type="KEGG" id="sman:C12CBH8_01630"/>
<proteinExistence type="predicted"/>
<accession>A0A7I8D4H6</accession>
<dbReference type="GO" id="GO:0004252">
    <property type="term" value="F:serine-type endopeptidase activity"/>
    <property type="evidence" value="ECO:0007669"/>
    <property type="project" value="UniProtKB-UniRule"/>
</dbReference>
<protein>
    <recommendedName>
        <fullName evidence="1">Signal peptidase I</fullName>
        <ecNumber evidence="1">3.4.21.89</ecNumber>
    </recommendedName>
</protein>
<evidence type="ECO:0000256" key="3">
    <source>
        <dbReference type="SAM" id="Phobius"/>
    </source>
</evidence>
<dbReference type="EC" id="3.4.21.89" evidence="1"/>
<keyword evidence="3" id="KW-1133">Transmembrane helix</keyword>
<dbReference type="NCBIfam" id="TIGR02228">
    <property type="entry name" value="sigpep_I_arch"/>
    <property type="match status" value="1"/>
</dbReference>
<evidence type="ECO:0000313" key="5">
    <source>
        <dbReference type="Proteomes" id="UP000593890"/>
    </source>
</evidence>
<feature type="transmembrane region" description="Helical" evidence="3">
    <location>
        <begin position="12"/>
        <end position="34"/>
    </location>
</feature>
<name>A0A7I8D4H6_9FIRM</name>
<sequence>MKKTLQVIGRVVTALILIFSVFIMIFTVLSVTMVNKENATLFGYKPYIVLSDSMNTEFQVGDMAISKQVDPSTLQPGDIITYRSIDPANYGEMVTHKIREATTYEGKPAFITYGTTTGVDDAYPALQENVFGKYVFHLPKMGYFFQFLKSTAGYVTLILIPFLLLIVLQSVKFVRLFRQYKREQMEEVDTQKAEAQAQLEEARKEREKTEAMLAELERLKSRLEDQDPPDKPQDGAGQ</sequence>
<feature type="region of interest" description="Disordered" evidence="2">
    <location>
        <begin position="218"/>
        <end position="238"/>
    </location>
</feature>
<evidence type="ECO:0000256" key="2">
    <source>
        <dbReference type="SAM" id="MobiDB-lite"/>
    </source>
</evidence>
<evidence type="ECO:0000256" key="1">
    <source>
        <dbReference type="NCBIfam" id="TIGR02228"/>
    </source>
</evidence>
<reference evidence="5" key="1">
    <citation type="submission" date="2020-07" db="EMBL/GenBank/DDBJ databases">
        <title>Complete genome sequencing of Clostridia bacterium strain 12CBH8.</title>
        <authorList>
            <person name="Sakamoto M."/>
            <person name="Murakami T."/>
            <person name="Mori H."/>
        </authorList>
    </citation>
    <scope>NUCLEOTIDE SEQUENCE [LARGE SCALE GENOMIC DNA]</scope>
    <source>
        <strain evidence="5">12CBH8</strain>
    </source>
</reference>
<dbReference type="InterPro" id="IPR019533">
    <property type="entry name" value="Peptidase_S26"/>
</dbReference>
<gene>
    <name evidence="4" type="ORF">C12CBH8_01630</name>
</gene>
<dbReference type="AlphaFoldDB" id="A0A7I8D4H6"/>
<dbReference type="EMBL" id="AP023321">
    <property type="protein sequence ID" value="BCI59524.1"/>
    <property type="molecule type" value="Genomic_DNA"/>
</dbReference>
<dbReference type="InterPro" id="IPR001733">
    <property type="entry name" value="Peptidase_S26B"/>
</dbReference>
<organism evidence="4 5">
    <name type="scientific">Solibaculum mannosilyticum</name>
    <dbReference type="NCBI Taxonomy" id="2780922"/>
    <lineage>
        <taxon>Bacteria</taxon>
        <taxon>Bacillati</taxon>
        <taxon>Bacillota</taxon>
        <taxon>Clostridia</taxon>
        <taxon>Eubacteriales</taxon>
        <taxon>Oscillospiraceae</taxon>
        <taxon>Solibaculum</taxon>
    </lineage>
</organism>